<dbReference type="InterPro" id="IPR002762">
    <property type="entry name" value="CbiX-like"/>
</dbReference>
<dbReference type="Pfam" id="PF01903">
    <property type="entry name" value="CbiX"/>
    <property type="match status" value="1"/>
</dbReference>
<proteinExistence type="inferred from homology"/>
<dbReference type="GO" id="GO:0046872">
    <property type="term" value="F:metal ion binding"/>
    <property type="evidence" value="ECO:0007669"/>
    <property type="project" value="UniProtKB-KW"/>
</dbReference>
<dbReference type="UniPathway" id="UPA00148"/>
<evidence type="ECO:0000256" key="4">
    <source>
        <dbReference type="ARBA" id="ARBA00022723"/>
    </source>
</evidence>
<evidence type="ECO:0000256" key="5">
    <source>
        <dbReference type="ARBA" id="ARBA00023235"/>
    </source>
</evidence>
<keyword evidence="5" id="KW-0413">Isomerase</keyword>
<dbReference type="PANTHER" id="PTHR43588">
    <property type="entry name" value="COBALT-PRECORRIN-8 METHYLMUTASE"/>
    <property type="match status" value="1"/>
</dbReference>
<dbReference type="GO" id="GO:0009236">
    <property type="term" value="P:cobalamin biosynthetic process"/>
    <property type="evidence" value="ECO:0007669"/>
    <property type="project" value="UniProtKB-UniPathway"/>
</dbReference>
<dbReference type="Gene3D" id="3.40.50.10230">
    <property type="entry name" value="Cobalamin biosynthesis CobH/CbiC, precorrin-8X methylmutase"/>
    <property type="match status" value="1"/>
</dbReference>
<dbReference type="AlphaFoldDB" id="A0A832AP81"/>
<dbReference type="SUPFAM" id="SSF63965">
    <property type="entry name" value="Precorrin-8X methylmutase CbiC/CobH"/>
    <property type="match status" value="1"/>
</dbReference>
<accession>A0A832AP81</accession>
<protein>
    <recommendedName>
        <fullName evidence="7">Cobalamin biosynthesis precorrin-8X methylmutase CobH/CbiC domain-containing protein</fullName>
    </recommendedName>
</protein>
<dbReference type="EMBL" id="DTAU01000011">
    <property type="protein sequence ID" value="HFQ78151.1"/>
    <property type="molecule type" value="Genomic_DNA"/>
</dbReference>
<sequence length="346" mass="39218">MKVSIIVIAHGSNSIEVYRDLKNVIESMKMFIVEQDLEIHLAYNEKVGNVSVPHWEEVLEEVLERGVTNIVMVLLFIAKGKHVVRDIVGKFMDNLVFDQWMKVMWKGYIFNLYITSPISSTTLFKLMIANSINRSIGMLKQKVLSVEKNVSRIETESLERINLLLNTIIETSDFEKMVMARVVFASGNLDLAYHTYIHPRFLDVAREVLINQKIPVVTDVKMVYSGIRWREKYTFIDHEDTVRLAKEMNMARTAASMVVAASRYRIFIPIIGNSPLALSQVLEMVNKSLIEIPFAIATPPGFVNAVVVKERLIRSGIPCITVRGSYGGSSLAVAIFNGVVEYVKQM</sequence>
<comment type="similarity">
    <text evidence="2">Belongs to the CobH/CbiC family.</text>
</comment>
<gene>
    <name evidence="8" type="ORF">ENT99_00410</name>
</gene>
<keyword evidence="4" id="KW-0479">Metal-binding</keyword>
<organism evidence="8">
    <name type="scientific">Ignisphaera aggregans</name>
    <dbReference type="NCBI Taxonomy" id="334771"/>
    <lineage>
        <taxon>Archaea</taxon>
        <taxon>Thermoproteota</taxon>
        <taxon>Thermoprotei</taxon>
        <taxon>Desulfurococcales</taxon>
        <taxon>Desulfurococcaceae</taxon>
        <taxon>Ignisphaera</taxon>
    </lineage>
</organism>
<dbReference type="Pfam" id="PF02570">
    <property type="entry name" value="CbiC"/>
    <property type="match status" value="1"/>
</dbReference>
<keyword evidence="6" id="KW-0456">Lyase</keyword>
<dbReference type="InterPro" id="IPR036588">
    <property type="entry name" value="CobH/CbiC_sf"/>
</dbReference>
<evidence type="ECO:0000259" key="7">
    <source>
        <dbReference type="Pfam" id="PF02570"/>
    </source>
</evidence>
<comment type="pathway">
    <text evidence="1">Cofactor biosynthesis; adenosylcobalamin biosynthesis.</text>
</comment>
<dbReference type="Gene3D" id="3.40.50.1400">
    <property type="match status" value="1"/>
</dbReference>
<evidence type="ECO:0000256" key="6">
    <source>
        <dbReference type="ARBA" id="ARBA00023239"/>
    </source>
</evidence>
<dbReference type="GO" id="GO:0016993">
    <property type="term" value="F:precorrin-8X methylmutase activity"/>
    <property type="evidence" value="ECO:0007669"/>
    <property type="project" value="InterPro"/>
</dbReference>
<name>A0A832AP81_9CREN</name>
<dbReference type="GO" id="GO:0016829">
    <property type="term" value="F:lyase activity"/>
    <property type="evidence" value="ECO:0007669"/>
    <property type="project" value="UniProtKB-KW"/>
</dbReference>
<evidence type="ECO:0000256" key="1">
    <source>
        <dbReference type="ARBA" id="ARBA00004953"/>
    </source>
</evidence>
<dbReference type="InterPro" id="IPR003722">
    <property type="entry name" value="Cbl_synth_CobH/CbiC"/>
</dbReference>
<feature type="domain" description="Cobalamin biosynthesis precorrin-8X methylmutase CobH/CbiC" evidence="7">
    <location>
        <begin position="153"/>
        <end position="341"/>
    </location>
</feature>
<dbReference type="PANTHER" id="PTHR43588:SF1">
    <property type="entry name" value="COBALT-PRECORRIN-8 METHYLMUTASE"/>
    <property type="match status" value="1"/>
</dbReference>
<dbReference type="SUPFAM" id="SSF53800">
    <property type="entry name" value="Chelatase"/>
    <property type="match status" value="1"/>
</dbReference>
<reference evidence="8" key="1">
    <citation type="journal article" date="2020" name="mSystems">
        <title>Genome- and Community-Level Interaction Insights into Carbon Utilization and Element Cycling Functions of Hydrothermarchaeota in Hydrothermal Sediment.</title>
        <authorList>
            <person name="Zhou Z."/>
            <person name="Liu Y."/>
            <person name="Xu W."/>
            <person name="Pan J."/>
            <person name="Luo Z.H."/>
            <person name="Li M."/>
        </authorList>
    </citation>
    <scope>NUCLEOTIDE SEQUENCE</scope>
    <source>
        <strain evidence="8">SpSt-629</strain>
    </source>
</reference>
<keyword evidence="3" id="KW-0169">Cobalamin biosynthesis</keyword>
<evidence type="ECO:0000256" key="3">
    <source>
        <dbReference type="ARBA" id="ARBA00022573"/>
    </source>
</evidence>
<evidence type="ECO:0000313" key="8">
    <source>
        <dbReference type="EMBL" id="HFQ78151.1"/>
    </source>
</evidence>
<comment type="caution">
    <text evidence="8">The sequence shown here is derived from an EMBL/GenBank/DDBJ whole genome shotgun (WGS) entry which is preliminary data.</text>
</comment>
<evidence type="ECO:0000256" key="2">
    <source>
        <dbReference type="ARBA" id="ARBA00009774"/>
    </source>
</evidence>